<protein>
    <submittedName>
        <fullName evidence="1">Uncharacterized protein</fullName>
    </submittedName>
</protein>
<gene>
    <name evidence="1" type="ORF">SAMN06297397_2548</name>
</gene>
<reference evidence="1" key="1">
    <citation type="submission" date="2017-04" db="EMBL/GenBank/DDBJ databases">
        <authorList>
            <person name="Varghese N."/>
            <person name="Submissions S."/>
        </authorList>
    </citation>
    <scope>NUCLEOTIDE SEQUENCE</scope>
    <source>
        <strain evidence="1">WTE2008</strain>
    </source>
</reference>
<evidence type="ECO:0000313" key="1">
    <source>
        <dbReference type="EMBL" id="SMC79691.1"/>
    </source>
</evidence>
<evidence type="ECO:0000313" key="2">
    <source>
        <dbReference type="Proteomes" id="UP000192328"/>
    </source>
</evidence>
<sequence length="301" mass="32852">MKHNGFFKRLTAVALALILTVSCGCVLAEEKTSSSPAAESQTVAELLNVPDFKFFVRDKGIGKGEFPVYTAPSEDSIRLSDGKLMVNVGYELAVAGFDSGWLMVRFEVKDKKARVGYIPQKYVRGLTTGVGQLKFVSIPVALAEETEITDNPRSNSTPFGTLTKGTQVTILGKYTYTGNWWYVETELAGQRTRGFINRTNADLLIDGKVYTGNEALGFPVAAPDGNTQIGTITVNGDGDYAMIVRKHANADSAMVARAFGGDVFPCYGSKTGPRDRVWYYIWVDGVWGWFSSGNSTLTENE</sequence>
<dbReference type="Proteomes" id="UP000192328">
    <property type="component" value="Unassembled WGS sequence"/>
</dbReference>
<dbReference type="EMBL" id="FWXZ01000006">
    <property type="protein sequence ID" value="SMC79691.1"/>
    <property type="molecule type" value="Genomic_DNA"/>
</dbReference>
<accession>A0AC61PNX6</accession>
<proteinExistence type="predicted"/>
<comment type="caution">
    <text evidence="1">The sequence shown here is derived from an EMBL/GenBank/DDBJ whole genome shotgun (WGS) entry which is preliminary data.</text>
</comment>
<keyword evidence="2" id="KW-1185">Reference proteome</keyword>
<name>A0AC61PNX6_9FIRM</name>
<organism evidence="1 2">
    <name type="scientific">Aristaeella lactis</name>
    <dbReference type="NCBI Taxonomy" id="3046383"/>
    <lineage>
        <taxon>Bacteria</taxon>
        <taxon>Bacillati</taxon>
        <taxon>Bacillota</taxon>
        <taxon>Clostridia</taxon>
        <taxon>Eubacteriales</taxon>
        <taxon>Aristaeellaceae</taxon>
        <taxon>Aristaeella</taxon>
    </lineage>
</organism>